<evidence type="ECO:0000313" key="1">
    <source>
        <dbReference type="EMBL" id="KAK1865895.1"/>
    </source>
</evidence>
<reference evidence="1" key="1">
    <citation type="submission" date="2019-11" db="EMBL/GenBank/DDBJ databases">
        <title>Nori genome reveals adaptations in red seaweeds to the harsh intertidal environment.</title>
        <authorList>
            <person name="Wang D."/>
            <person name="Mao Y."/>
        </authorList>
    </citation>
    <scope>NUCLEOTIDE SEQUENCE</scope>
    <source>
        <tissue evidence="1">Gametophyte</tissue>
    </source>
</reference>
<protein>
    <submittedName>
        <fullName evidence="1">Uncharacterized protein</fullName>
    </submittedName>
</protein>
<evidence type="ECO:0000313" key="2">
    <source>
        <dbReference type="Proteomes" id="UP000798662"/>
    </source>
</evidence>
<accession>A0ACC3C7D1</accession>
<name>A0ACC3C7D1_PYRYE</name>
<gene>
    <name evidence="1" type="ORF">I4F81_008418</name>
</gene>
<organism evidence="1 2">
    <name type="scientific">Pyropia yezoensis</name>
    <name type="common">Susabi-nori</name>
    <name type="synonym">Porphyra yezoensis</name>
    <dbReference type="NCBI Taxonomy" id="2788"/>
    <lineage>
        <taxon>Eukaryota</taxon>
        <taxon>Rhodophyta</taxon>
        <taxon>Bangiophyceae</taxon>
        <taxon>Bangiales</taxon>
        <taxon>Bangiaceae</taxon>
        <taxon>Pyropia</taxon>
    </lineage>
</organism>
<dbReference type="EMBL" id="CM020619">
    <property type="protein sequence ID" value="KAK1865895.1"/>
    <property type="molecule type" value="Genomic_DNA"/>
</dbReference>
<comment type="caution">
    <text evidence="1">The sequence shown here is derived from an EMBL/GenBank/DDBJ whole genome shotgun (WGS) entry which is preliminary data.</text>
</comment>
<dbReference type="Proteomes" id="UP000798662">
    <property type="component" value="Chromosome 2"/>
</dbReference>
<proteinExistence type="predicted"/>
<keyword evidence="2" id="KW-1185">Reference proteome</keyword>
<sequence length="797" mass="83820">MEFGEDRATVDRMDWAADAVAGPPTPLLFVSVARPYMASLERSYRRALARDDAAAVAVAVEAAAFAQRAVAVFHAIDALYGDGLDIPGGGGHSNERLSTGRRPGTSGLSSLRWSATGSSGGRRGGGGDAGASVAGSTRSDGMHSTPGADGRRRAPAAVAAAEQLAAAVRRDDPGRFSPAEAAAVPYLLRAKARLFEAVRSADAPAVRALTLACEEALEQAVGSGNQFVLTVPGQGSSGQPAGGPGASAAVGSGAAALAAQPSFGRGVGEETEDVVAVDGQDDSDMEDPTGGAAKRGAAGRGADGAGGRSVGSVRWMFLRRLLTCELLRVSKTASIVTFLYILLAIASVAAIVVITIQFADDVRNPESGIELIRHDRLPMPVVTVCSSQTGVPLRRLHFSSFRNARGVEAGGAQPNTTTGSDEFENVVERFWDNPNDEDCDRVCGNFFPLPVVQLQQISNGSVSTQCRPCFRIGSNGPEVVANSTAFSDSAYLSLFTDHAFFQCMFRKDGADETAEQVMRGTVANPVYDALYFGGTPPILTIPPGSKAAAIANLTTKELCNTIFFAGLPRDVNGTNVADLPDIRYSFDGSAWLEVGDGPYFKSPTTNVREGTPEEGLQVFITARGAKLPEGGVTSLADTALLGPNSEANILFTRRRENDELRYTISSISSSNNLKVEPADFSGYWLKYAVHLGYASFVEEELKAVHTYPVTQWLVDVAGYIGLFTGASLFSIMVVPLLQLLRRRDRRESLAVRPLDTLYSPYHHVRASRATPGVMGDLAAAFGAKQEGGGAGTGPATP</sequence>